<feature type="transmembrane region" description="Helical" evidence="1">
    <location>
        <begin position="50"/>
        <end position="72"/>
    </location>
</feature>
<organism evidence="3 4">
    <name type="scientific">Campylobacter ureolyticus</name>
    <dbReference type="NCBI Taxonomy" id="827"/>
    <lineage>
        <taxon>Bacteria</taxon>
        <taxon>Pseudomonadati</taxon>
        <taxon>Campylobacterota</taxon>
        <taxon>Epsilonproteobacteria</taxon>
        <taxon>Campylobacterales</taxon>
        <taxon>Campylobacteraceae</taxon>
        <taxon>Campylobacter</taxon>
    </lineage>
</organism>
<keyword evidence="2" id="KW-0732">Signal</keyword>
<dbReference type="RefSeq" id="WP_269484659.1">
    <property type="nucleotide sequence ID" value="NZ_JAPXGO010000003.1"/>
</dbReference>
<name>A0A9Q4PS99_9BACT</name>
<keyword evidence="1" id="KW-0812">Transmembrane</keyword>
<gene>
    <name evidence="3" type="ORF">O6B32_04830</name>
</gene>
<proteinExistence type="predicted"/>
<feature type="chain" id="PRO_5040324014" evidence="2">
    <location>
        <begin position="32"/>
        <end position="78"/>
    </location>
</feature>
<evidence type="ECO:0000313" key="3">
    <source>
        <dbReference type="EMBL" id="MCZ6159802.1"/>
    </source>
</evidence>
<reference evidence="3" key="1">
    <citation type="submission" date="2022-12" db="EMBL/GenBank/DDBJ databases">
        <title>Species Delineation and Comparative Genomics within the Campylobacter ureolyticus Complex.</title>
        <authorList>
            <person name="Maki J."/>
            <person name="Howard M."/>
            <person name="Connelly S."/>
            <person name="Hardy D.J."/>
            <person name="Cameron A."/>
        </authorList>
    </citation>
    <scope>NUCLEOTIDE SEQUENCE</scope>
    <source>
        <strain evidence="3">URMC_787</strain>
    </source>
</reference>
<evidence type="ECO:0000256" key="1">
    <source>
        <dbReference type="SAM" id="Phobius"/>
    </source>
</evidence>
<feature type="signal peptide" evidence="2">
    <location>
        <begin position="1"/>
        <end position="31"/>
    </location>
</feature>
<comment type="caution">
    <text evidence="3">The sequence shown here is derived from an EMBL/GenBank/DDBJ whole genome shotgun (WGS) entry which is preliminary data.</text>
</comment>
<dbReference type="Proteomes" id="UP001075225">
    <property type="component" value="Unassembled WGS sequence"/>
</dbReference>
<protein>
    <submittedName>
        <fullName evidence="3">Uncharacterized protein</fullName>
    </submittedName>
</protein>
<dbReference type="EMBL" id="JAPXGO010000003">
    <property type="protein sequence ID" value="MCZ6159802.1"/>
    <property type="molecule type" value="Genomic_DNA"/>
</dbReference>
<keyword evidence="1" id="KW-1133">Transmembrane helix</keyword>
<keyword evidence="1" id="KW-0472">Membrane</keyword>
<dbReference type="AlphaFoldDB" id="A0A9Q4PS99"/>
<evidence type="ECO:0000313" key="4">
    <source>
        <dbReference type="Proteomes" id="UP001075225"/>
    </source>
</evidence>
<evidence type="ECO:0000256" key="2">
    <source>
        <dbReference type="SAM" id="SignalP"/>
    </source>
</evidence>
<accession>A0A9Q4PS99</accession>
<sequence>MKKVKNFLATRKGKVLGVFTLGSLMATNAMAEGIAFTKDTGFSGSFDLTYFYSAIGIVVTAIAIVAAIGLGIRQFKKI</sequence>